<dbReference type="InterPro" id="IPR013096">
    <property type="entry name" value="Cupin_2"/>
</dbReference>
<evidence type="ECO:0000259" key="2">
    <source>
        <dbReference type="PROSITE" id="PS50943"/>
    </source>
</evidence>
<dbReference type="SMART" id="SM00530">
    <property type="entry name" value="HTH_XRE"/>
    <property type="match status" value="1"/>
</dbReference>
<dbReference type="Pfam" id="PF01381">
    <property type="entry name" value="HTH_3"/>
    <property type="match status" value="1"/>
</dbReference>
<dbReference type="Gene3D" id="2.60.120.10">
    <property type="entry name" value="Jelly Rolls"/>
    <property type="match status" value="1"/>
</dbReference>
<dbReference type="InterPro" id="IPR050807">
    <property type="entry name" value="TransReg_Diox_bact_type"/>
</dbReference>
<keyword evidence="4" id="KW-1185">Reference proteome</keyword>
<dbReference type="SUPFAM" id="SSF51182">
    <property type="entry name" value="RmlC-like cupins"/>
    <property type="match status" value="1"/>
</dbReference>
<keyword evidence="1" id="KW-0238">DNA-binding</keyword>
<protein>
    <submittedName>
        <fullName evidence="3">Cupin domain-containing protein</fullName>
    </submittedName>
</protein>
<dbReference type="RefSeq" id="WP_138784256.1">
    <property type="nucleotide sequence ID" value="NZ_JBHEEQ010000012.1"/>
</dbReference>
<comment type="caution">
    <text evidence="3">The sequence shown here is derived from an EMBL/GenBank/DDBJ whole genome shotgun (WGS) entry which is preliminary data.</text>
</comment>
<reference evidence="3 4" key="1">
    <citation type="submission" date="2020-03" db="EMBL/GenBank/DDBJ databases">
        <title>Whole genome sequencing of clinical and environmental type strains of Ochrobactrum.</title>
        <authorList>
            <person name="Dharne M."/>
        </authorList>
    </citation>
    <scope>NUCLEOTIDE SEQUENCE [LARGE SCALE GENOMIC DNA]</scope>
    <source>
        <strain evidence="3 4">CIP 109452</strain>
    </source>
</reference>
<dbReference type="PANTHER" id="PTHR46797:SF2">
    <property type="entry name" value="TRANSCRIPTIONAL REGULATOR"/>
    <property type="match status" value="1"/>
</dbReference>
<dbReference type="SUPFAM" id="SSF47413">
    <property type="entry name" value="lambda repressor-like DNA-binding domains"/>
    <property type="match status" value="1"/>
</dbReference>
<dbReference type="PANTHER" id="PTHR46797">
    <property type="entry name" value="HTH-TYPE TRANSCRIPTIONAL REGULATOR"/>
    <property type="match status" value="1"/>
</dbReference>
<evidence type="ECO:0000313" key="4">
    <source>
        <dbReference type="Proteomes" id="UP000704467"/>
    </source>
</evidence>
<dbReference type="Gene3D" id="1.10.260.40">
    <property type="entry name" value="lambda repressor-like DNA-binding domains"/>
    <property type="match status" value="1"/>
</dbReference>
<dbReference type="Pfam" id="PF07883">
    <property type="entry name" value="Cupin_2"/>
    <property type="match status" value="1"/>
</dbReference>
<dbReference type="CDD" id="cd02209">
    <property type="entry name" value="cupin_XRE_C"/>
    <property type="match status" value="1"/>
</dbReference>
<dbReference type="InterPro" id="IPR001387">
    <property type="entry name" value="Cro/C1-type_HTH"/>
</dbReference>
<sequence length="199" mass="22479">MKNIHDDAQDKPIVGDASQTGVAIRQLRKARGMTIQELAVALDRSAGYVSQMERGMSQPTLKDIYAVSTVFGVGMSWFVHDIPAEEVDENERNFVVRKGHRRTVNQSGILTQLLSPVPDHKLEFMVSTFPPGAETEVKNIRSPGTERGYILKGQLELHIDDKTFQLREGDSYMFQRSSRYWSRNLSDQEPAVVLWVSSI</sequence>
<name>A0ABX1DV27_9HYPH</name>
<dbReference type="EMBL" id="JAAVLN010000003">
    <property type="protein sequence ID" value="NKC05102.1"/>
    <property type="molecule type" value="Genomic_DNA"/>
</dbReference>
<proteinExistence type="predicted"/>
<organism evidence="3 4">
    <name type="scientific">Brucella haematophila</name>
    <dbReference type="NCBI Taxonomy" id="419474"/>
    <lineage>
        <taxon>Bacteria</taxon>
        <taxon>Pseudomonadati</taxon>
        <taxon>Pseudomonadota</taxon>
        <taxon>Alphaproteobacteria</taxon>
        <taxon>Hyphomicrobiales</taxon>
        <taxon>Brucellaceae</taxon>
        <taxon>Brucella/Ochrobactrum group</taxon>
        <taxon>Brucella</taxon>
    </lineage>
</organism>
<dbReference type="PROSITE" id="PS50943">
    <property type="entry name" value="HTH_CROC1"/>
    <property type="match status" value="1"/>
</dbReference>
<evidence type="ECO:0000313" key="3">
    <source>
        <dbReference type="EMBL" id="NKC05102.1"/>
    </source>
</evidence>
<evidence type="ECO:0000256" key="1">
    <source>
        <dbReference type="ARBA" id="ARBA00023125"/>
    </source>
</evidence>
<dbReference type="InterPro" id="IPR014710">
    <property type="entry name" value="RmlC-like_jellyroll"/>
</dbReference>
<feature type="domain" description="HTH cro/C1-type" evidence="2">
    <location>
        <begin position="24"/>
        <end position="78"/>
    </location>
</feature>
<dbReference type="CDD" id="cd00093">
    <property type="entry name" value="HTH_XRE"/>
    <property type="match status" value="1"/>
</dbReference>
<dbReference type="InterPro" id="IPR010982">
    <property type="entry name" value="Lambda_DNA-bd_dom_sf"/>
</dbReference>
<accession>A0ABX1DV27</accession>
<dbReference type="InterPro" id="IPR011051">
    <property type="entry name" value="RmlC_Cupin_sf"/>
</dbReference>
<dbReference type="Proteomes" id="UP000704467">
    <property type="component" value="Unassembled WGS sequence"/>
</dbReference>
<gene>
    <name evidence="3" type="ORF">HED55_23890</name>
</gene>